<dbReference type="InterPro" id="IPR000504">
    <property type="entry name" value="RRM_dom"/>
</dbReference>
<dbReference type="EMBL" id="LJSK01000155">
    <property type="protein sequence ID" value="KPI85994.1"/>
    <property type="molecule type" value="Genomic_DNA"/>
</dbReference>
<dbReference type="OrthoDB" id="15688at2759"/>
<dbReference type="OMA" id="SHRDGEC"/>
<gene>
    <name evidence="4" type="ORF">ABL78_4956</name>
</gene>
<dbReference type="GO" id="GO:0003723">
    <property type="term" value="F:RNA binding"/>
    <property type="evidence" value="ECO:0007669"/>
    <property type="project" value="UniProtKB-UniRule"/>
</dbReference>
<keyword evidence="1" id="KW-0694">RNA-binding</keyword>
<dbReference type="PROSITE" id="PS50102">
    <property type="entry name" value="RRM"/>
    <property type="match status" value="1"/>
</dbReference>
<dbReference type="VEuPathDB" id="TriTrypDB:Lsey_0155_0150"/>
<dbReference type="CDD" id="cd00590">
    <property type="entry name" value="RRM_SF"/>
    <property type="match status" value="1"/>
</dbReference>
<dbReference type="Proteomes" id="UP000038009">
    <property type="component" value="Unassembled WGS sequence"/>
</dbReference>
<protein>
    <recommendedName>
        <fullName evidence="3">RRM domain-containing protein</fullName>
    </recommendedName>
</protein>
<sequence>METTSVSSTGLQQLRRVRRARTQYERLQRPDDIQPGYPIPSIEGWVLLFSNLPETTTQEDIVHFLASFKAEDPDYFSTVTDVKIPLSADCYCAGYALVELKDRIGFERALAELNGAAFPSSDTPLLVAATFLGEEEESEPETEAAAPGDKRARE</sequence>
<evidence type="ECO:0000313" key="5">
    <source>
        <dbReference type="Proteomes" id="UP000038009"/>
    </source>
</evidence>
<dbReference type="InterPro" id="IPR012677">
    <property type="entry name" value="Nucleotide-bd_a/b_plait_sf"/>
</dbReference>
<dbReference type="AlphaFoldDB" id="A0A0N1HVV4"/>
<evidence type="ECO:0000256" key="1">
    <source>
        <dbReference type="PROSITE-ProRule" id="PRU00176"/>
    </source>
</evidence>
<feature type="domain" description="RRM" evidence="3">
    <location>
        <begin position="45"/>
        <end position="127"/>
    </location>
</feature>
<keyword evidence="5" id="KW-1185">Reference proteome</keyword>
<accession>A0A0N1HVV4</accession>
<reference evidence="4 5" key="1">
    <citation type="journal article" date="2015" name="PLoS Pathog.">
        <title>Leptomonas seymouri: Adaptations to the Dixenous Life Cycle Analyzed by Genome Sequencing, Transcriptome Profiling and Co-infection with Leishmania donovani.</title>
        <authorList>
            <person name="Kraeva N."/>
            <person name="Butenko A."/>
            <person name="Hlavacova J."/>
            <person name="Kostygov A."/>
            <person name="Myskova J."/>
            <person name="Grybchuk D."/>
            <person name="Lestinova T."/>
            <person name="Votypka J."/>
            <person name="Volf P."/>
            <person name="Opperdoes F."/>
            <person name="Flegontov P."/>
            <person name="Lukes J."/>
            <person name="Yurchenko V."/>
        </authorList>
    </citation>
    <scope>NUCLEOTIDE SEQUENCE [LARGE SCALE GENOMIC DNA]</scope>
    <source>
        <strain evidence="4 5">ATCC 30220</strain>
    </source>
</reference>
<evidence type="ECO:0000259" key="3">
    <source>
        <dbReference type="PROSITE" id="PS50102"/>
    </source>
</evidence>
<proteinExistence type="predicted"/>
<evidence type="ECO:0000313" key="4">
    <source>
        <dbReference type="EMBL" id="KPI85994.1"/>
    </source>
</evidence>
<dbReference type="SUPFAM" id="SSF54928">
    <property type="entry name" value="RNA-binding domain, RBD"/>
    <property type="match status" value="1"/>
</dbReference>
<evidence type="ECO:0000256" key="2">
    <source>
        <dbReference type="SAM" id="MobiDB-lite"/>
    </source>
</evidence>
<dbReference type="Gene3D" id="3.30.70.330">
    <property type="match status" value="1"/>
</dbReference>
<organism evidence="4 5">
    <name type="scientific">Leptomonas seymouri</name>
    <dbReference type="NCBI Taxonomy" id="5684"/>
    <lineage>
        <taxon>Eukaryota</taxon>
        <taxon>Discoba</taxon>
        <taxon>Euglenozoa</taxon>
        <taxon>Kinetoplastea</taxon>
        <taxon>Metakinetoplastina</taxon>
        <taxon>Trypanosomatida</taxon>
        <taxon>Trypanosomatidae</taxon>
        <taxon>Leishmaniinae</taxon>
        <taxon>Leptomonas</taxon>
    </lineage>
</organism>
<name>A0A0N1HVV4_LEPSE</name>
<dbReference type="InterPro" id="IPR035979">
    <property type="entry name" value="RBD_domain_sf"/>
</dbReference>
<feature type="compositionally biased region" description="Acidic residues" evidence="2">
    <location>
        <begin position="133"/>
        <end position="142"/>
    </location>
</feature>
<feature type="region of interest" description="Disordered" evidence="2">
    <location>
        <begin position="132"/>
        <end position="154"/>
    </location>
</feature>
<comment type="caution">
    <text evidence="4">The sequence shown here is derived from an EMBL/GenBank/DDBJ whole genome shotgun (WGS) entry which is preliminary data.</text>
</comment>